<evidence type="ECO:0000256" key="8">
    <source>
        <dbReference type="ARBA" id="ARBA00023237"/>
    </source>
</evidence>
<keyword evidence="3" id="KW-0813">Transport</keyword>
<reference evidence="11 12" key="1">
    <citation type="submission" date="2017-06" db="EMBL/GenBank/DDBJ databases">
        <title>Genome sequencing of cyanobaciteial culture collection at National Institute for Environmental Studies (NIES).</title>
        <authorList>
            <person name="Hirose Y."/>
            <person name="Shimura Y."/>
            <person name="Fujisawa T."/>
            <person name="Nakamura Y."/>
            <person name="Kawachi M."/>
        </authorList>
    </citation>
    <scope>NUCLEOTIDE SEQUENCE [LARGE SCALE GENOMIC DNA]</scope>
    <source>
        <strain evidence="11 12">NIES-267</strain>
    </source>
</reference>
<protein>
    <submittedName>
        <fullName evidence="11">Surface antigen D15 domain-containing protein</fullName>
    </submittedName>
</protein>
<dbReference type="Pfam" id="PF03865">
    <property type="entry name" value="ShlB"/>
    <property type="match status" value="1"/>
</dbReference>
<name>A0A1Z4LHY2_9CYAN</name>
<dbReference type="InterPro" id="IPR013686">
    <property type="entry name" value="Polypept-transport_assoc_ShlB"/>
</dbReference>
<dbReference type="InterPro" id="IPR051544">
    <property type="entry name" value="TPS_OM_transporter"/>
</dbReference>
<dbReference type="PANTHER" id="PTHR34597">
    <property type="entry name" value="SLR1661 PROTEIN"/>
    <property type="match status" value="1"/>
</dbReference>
<evidence type="ECO:0000259" key="10">
    <source>
        <dbReference type="PROSITE" id="PS51779"/>
    </source>
</evidence>
<dbReference type="EMBL" id="AP018227">
    <property type="protein sequence ID" value="BAY80789.1"/>
    <property type="molecule type" value="Genomic_DNA"/>
</dbReference>
<keyword evidence="5" id="KW-0812">Transmembrane</keyword>
<keyword evidence="6" id="KW-0653">Protein transport</keyword>
<proteinExistence type="inferred from homology"/>
<keyword evidence="4" id="KW-1134">Transmembrane beta strand</keyword>
<evidence type="ECO:0000256" key="5">
    <source>
        <dbReference type="ARBA" id="ARBA00022692"/>
    </source>
</evidence>
<dbReference type="Proteomes" id="UP000218418">
    <property type="component" value="Chromosome"/>
</dbReference>
<dbReference type="GO" id="GO:0098046">
    <property type="term" value="C:type V protein secretion system complex"/>
    <property type="evidence" value="ECO:0007669"/>
    <property type="project" value="TreeGrafter"/>
</dbReference>
<dbReference type="GO" id="GO:0046819">
    <property type="term" value="P:protein secretion by the type V secretion system"/>
    <property type="evidence" value="ECO:0007669"/>
    <property type="project" value="TreeGrafter"/>
</dbReference>
<sequence length="661" mass="73859">MPAKYFLFPNSYKYCQWLSFAVLSSIALTKPTYAEEINLTQSFSQNYKESSDLTSKAIKLNNAIQKNRLKKHVNSTLPISKNLASQLISEQSIDRDILWRYPQTISQAPQPDRDSPQDTTKPPSERQLPEPNIPRLPPPEDLLEPNGSPITPETIPSGELPQKITIDKIEVKGSTVFSEEDFDKITAPYTKRPITFAELLQLRSQLTQLYLDKGYITSGAFIPTQKFEDGTVEIEIIEGELEDIKVTGNGRLNSGYIRSRIKKGARKPLNREKLLESLQLLQLNPLIDKLSAELSAGTRPGESLLELKITETKTFNTQLSLDNGRSPAVGSFRRQIQVSEANLFGWGDSISGGYSNTDGSNAFDFNYTLPINPRNGTLSFSYGTSDSDVIESPFNVLDIQSKSNYYELSLRQPIVETLNKELAVGITASRRESKASLFNGEIPFPNSPGADEDGRTRISAVRFFQEWTNRSSSQVFALRSQFSVGLDALDSTINDSSPDSRFYAWRGQAQWVRLLARDTLFLLRGDVQFADRPLVPLEQIGIGGQESVRGYRQDALLTDNAVFASAEVRFPVARFPGENNLLQVAPFIDFGTAWNRGGRDDSNGGESETETLLSLGLGLRLQLQERLTARFDWGIPLITVEGDKDTLQENGLYFSVIYNPF</sequence>
<keyword evidence="12" id="KW-1185">Reference proteome</keyword>
<dbReference type="GO" id="GO:0008320">
    <property type="term" value="F:protein transmembrane transporter activity"/>
    <property type="evidence" value="ECO:0007669"/>
    <property type="project" value="TreeGrafter"/>
</dbReference>
<feature type="compositionally biased region" description="Pro residues" evidence="9">
    <location>
        <begin position="131"/>
        <end position="140"/>
    </location>
</feature>
<dbReference type="InterPro" id="IPR034746">
    <property type="entry name" value="POTRA"/>
</dbReference>
<evidence type="ECO:0000256" key="4">
    <source>
        <dbReference type="ARBA" id="ARBA00022452"/>
    </source>
</evidence>
<dbReference type="Pfam" id="PF08479">
    <property type="entry name" value="POTRA_2"/>
    <property type="match status" value="1"/>
</dbReference>
<evidence type="ECO:0000256" key="3">
    <source>
        <dbReference type="ARBA" id="ARBA00022448"/>
    </source>
</evidence>
<dbReference type="Gene3D" id="2.40.160.50">
    <property type="entry name" value="membrane protein fhac: a member of the omp85/tpsb transporter family"/>
    <property type="match status" value="1"/>
</dbReference>
<dbReference type="PANTHER" id="PTHR34597:SF1">
    <property type="entry name" value="HEME_HEMOPEXIN TRANSPORTER PROTEIN HUXB"/>
    <property type="match status" value="1"/>
</dbReference>
<gene>
    <name evidence="11" type="ORF">NIES267_02540</name>
</gene>
<evidence type="ECO:0000256" key="7">
    <source>
        <dbReference type="ARBA" id="ARBA00023136"/>
    </source>
</evidence>
<evidence type="ECO:0000256" key="6">
    <source>
        <dbReference type="ARBA" id="ARBA00022927"/>
    </source>
</evidence>
<dbReference type="Gene3D" id="3.10.20.310">
    <property type="entry name" value="membrane protein fhac"/>
    <property type="match status" value="1"/>
</dbReference>
<comment type="subcellular location">
    <subcellularLocation>
        <location evidence="1">Cell outer membrane</location>
    </subcellularLocation>
</comment>
<keyword evidence="8" id="KW-0998">Cell outer membrane</keyword>
<organism evidence="11 12">
    <name type="scientific">Calothrix parasitica NIES-267</name>
    <dbReference type="NCBI Taxonomy" id="1973488"/>
    <lineage>
        <taxon>Bacteria</taxon>
        <taxon>Bacillati</taxon>
        <taxon>Cyanobacteriota</taxon>
        <taxon>Cyanophyceae</taxon>
        <taxon>Nostocales</taxon>
        <taxon>Calotrichaceae</taxon>
        <taxon>Calothrix</taxon>
    </lineage>
</organism>
<dbReference type="GO" id="GO:0009279">
    <property type="term" value="C:cell outer membrane"/>
    <property type="evidence" value="ECO:0007669"/>
    <property type="project" value="UniProtKB-SubCell"/>
</dbReference>
<evidence type="ECO:0000256" key="9">
    <source>
        <dbReference type="SAM" id="MobiDB-lite"/>
    </source>
</evidence>
<keyword evidence="7" id="KW-0472">Membrane</keyword>
<accession>A0A1Z4LHY2</accession>
<comment type="similarity">
    <text evidence="2">Belongs to the TPS (TC 1.B.20) family.</text>
</comment>
<evidence type="ECO:0000256" key="1">
    <source>
        <dbReference type="ARBA" id="ARBA00004442"/>
    </source>
</evidence>
<evidence type="ECO:0000313" key="11">
    <source>
        <dbReference type="EMBL" id="BAY80789.1"/>
    </source>
</evidence>
<evidence type="ECO:0000256" key="2">
    <source>
        <dbReference type="ARBA" id="ARBA00009055"/>
    </source>
</evidence>
<dbReference type="InterPro" id="IPR005565">
    <property type="entry name" value="Hemolysn_activator_HlyB_C"/>
</dbReference>
<dbReference type="PROSITE" id="PS51779">
    <property type="entry name" value="POTRA"/>
    <property type="match status" value="1"/>
</dbReference>
<feature type="domain" description="POTRA" evidence="10">
    <location>
        <begin position="164"/>
        <end position="239"/>
    </location>
</feature>
<evidence type="ECO:0000313" key="12">
    <source>
        <dbReference type="Proteomes" id="UP000218418"/>
    </source>
</evidence>
<dbReference type="AlphaFoldDB" id="A0A1Z4LHY2"/>
<feature type="region of interest" description="Disordered" evidence="9">
    <location>
        <begin position="105"/>
        <end position="162"/>
    </location>
</feature>